<evidence type="ECO:0000256" key="1">
    <source>
        <dbReference type="SAM" id="Coils"/>
    </source>
</evidence>
<keyword evidence="3" id="KW-1185">Reference proteome</keyword>
<reference evidence="2 3" key="1">
    <citation type="submission" date="2019-03" db="EMBL/GenBank/DDBJ databases">
        <title>Genomic Encyclopedia of Archaeal and Bacterial Type Strains, Phase II (KMG-II): from individual species to whole genera.</title>
        <authorList>
            <person name="Goeker M."/>
        </authorList>
    </citation>
    <scope>NUCLEOTIDE SEQUENCE [LARGE SCALE GENOMIC DNA]</scope>
    <source>
        <strain evidence="2 3">RL-C</strain>
    </source>
</reference>
<protein>
    <submittedName>
        <fullName evidence="2">Uncharacterized protein</fullName>
    </submittedName>
</protein>
<evidence type="ECO:0000313" key="3">
    <source>
        <dbReference type="Proteomes" id="UP000294830"/>
    </source>
</evidence>
<dbReference type="Proteomes" id="UP000294830">
    <property type="component" value="Unassembled WGS sequence"/>
</dbReference>
<feature type="coiled-coil region" evidence="1">
    <location>
        <begin position="157"/>
        <end position="184"/>
    </location>
</feature>
<sequence>MKESNKVFLRMMLGVSKYLKGNEIFTSMKAIQDLEVKIDAQAAKIEKLIELIETENKSIAVAVSSATDKLVPQLYAIMKAEEVYFISQGNISMATELHTTRAEIQRTSHKSLETIVETVAKIGRENIAKLNAYNIYDEDIDVVESYLQQLVAASTAQDRYNEEKRLKRDELEALIAESKELLTETDMVVEIISLTHPAEYKGYTEVRNKKEYSELLFTITVLNSETGKPEENARVVVRSTTKKVKDKPYVLLNRVTRKTGEVRNNKREFDIYEMTVEKIGCETHTQQFTVADNTPLRLEVMLKKIEGMN</sequence>
<dbReference type="OrthoDB" id="1008004at2"/>
<comment type="caution">
    <text evidence="2">The sequence shown here is derived from an EMBL/GenBank/DDBJ whole genome shotgun (WGS) entry which is preliminary data.</text>
</comment>
<dbReference type="InterPro" id="IPR008969">
    <property type="entry name" value="CarboxyPept-like_regulatory"/>
</dbReference>
<dbReference type="SUPFAM" id="SSF49464">
    <property type="entry name" value="Carboxypeptidase regulatory domain-like"/>
    <property type="match status" value="1"/>
</dbReference>
<keyword evidence="1" id="KW-0175">Coiled coil</keyword>
<name>A0A4R2EK15_9BACT</name>
<dbReference type="RefSeq" id="WP_131838918.1">
    <property type="nucleotide sequence ID" value="NZ_SLWB01000005.1"/>
</dbReference>
<dbReference type="Gene3D" id="2.60.40.1120">
    <property type="entry name" value="Carboxypeptidase-like, regulatory domain"/>
    <property type="match status" value="1"/>
</dbReference>
<organism evidence="2 3">
    <name type="scientific">Acetobacteroides hydrogenigenes</name>
    <dbReference type="NCBI Taxonomy" id="979970"/>
    <lineage>
        <taxon>Bacteria</taxon>
        <taxon>Pseudomonadati</taxon>
        <taxon>Bacteroidota</taxon>
        <taxon>Bacteroidia</taxon>
        <taxon>Bacteroidales</taxon>
        <taxon>Rikenellaceae</taxon>
        <taxon>Acetobacteroides</taxon>
    </lineage>
</organism>
<evidence type="ECO:0000313" key="2">
    <source>
        <dbReference type="EMBL" id="TCN68901.1"/>
    </source>
</evidence>
<dbReference type="EMBL" id="SLWB01000005">
    <property type="protein sequence ID" value="TCN68901.1"/>
    <property type="molecule type" value="Genomic_DNA"/>
</dbReference>
<accession>A0A4R2EK15</accession>
<dbReference type="AlphaFoldDB" id="A0A4R2EK15"/>
<proteinExistence type="predicted"/>
<gene>
    <name evidence="2" type="ORF">CLV25_105103</name>
</gene>